<feature type="compositionally biased region" description="Gly residues" evidence="1">
    <location>
        <begin position="104"/>
        <end position="115"/>
    </location>
</feature>
<organism evidence="3">
    <name type="scientific">Fopius arisanus</name>
    <dbReference type="NCBI Taxonomy" id="64838"/>
    <lineage>
        <taxon>Eukaryota</taxon>
        <taxon>Metazoa</taxon>
        <taxon>Ecdysozoa</taxon>
        <taxon>Arthropoda</taxon>
        <taxon>Hexapoda</taxon>
        <taxon>Insecta</taxon>
        <taxon>Pterygota</taxon>
        <taxon>Neoptera</taxon>
        <taxon>Endopterygota</taxon>
        <taxon>Hymenoptera</taxon>
        <taxon>Apocrita</taxon>
        <taxon>Ichneumonoidea</taxon>
        <taxon>Braconidae</taxon>
        <taxon>Opiinae</taxon>
        <taxon>Fopius</taxon>
    </lineage>
</organism>
<evidence type="ECO:0000256" key="2">
    <source>
        <dbReference type="SAM" id="SignalP"/>
    </source>
</evidence>
<feature type="chain" id="PRO_5002202555" evidence="2">
    <location>
        <begin position="21"/>
        <end position="175"/>
    </location>
</feature>
<dbReference type="AlphaFoldDB" id="A0A0C9RX38"/>
<accession>A0A0C9RX38</accession>
<protein>
    <submittedName>
        <fullName evidence="3">Cpg-2_2 protein</fullName>
    </submittedName>
</protein>
<name>A0A0C9RX38_9HYME</name>
<feature type="compositionally biased region" description="Basic and acidic residues" evidence="1">
    <location>
        <begin position="148"/>
        <end position="157"/>
    </location>
</feature>
<gene>
    <name evidence="3" type="primary">cpg-2_2</name>
    <name evidence="3" type="ORF">g.9032</name>
</gene>
<feature type="signal peptide" evidence="2">
    <location>
        <begin position="1"/>
        <end position="20"/>
    </location>
</feature>
<reference evidence="3" key="1">
    <citation type="submission" date="2015-01" db="EMBL/GenBank/DDBJ databases">
        <title>Transcriptome Assembly of Fopius arisanus.</title>
        <authorList>
            <person name="Geib S."/>
        </authorList>
    </citation>
    <scope>NUCLEOTIDE SEQUENCE</scope>
</reference>
<feature type="region of interest" description="Disordered" evidence="1">
    <location>
        <begin position="97"/>
        <end position="175"/>
    </location>
</feature>
<proteinExistence type="predicted"/>
<keyword evidence="2" id="KW-0732">Signal</keyword>
<sequence>MMKTVTLFAVVLSFSSEFAALVMSPGDSVKICYSPSSCIQLTVCRCCSANDKKTSSSNDDINDITDDVEAFHEPVDSGYNNSDHQMRSENLLANRAFGDDADGYGSGSGEGCGEGCGEESGERSEEGSGEGSGDSDDDDEVTVNPSMREQHVIKPELEEIITDTNDDFTFQENNE</sequence>
<evidence type="ECO:0000256" key="1">
    <source>
        <dbReference type="SAM" id="MobiDB-lite"/>
    </source>
</evidence>
<evidence type="ECO:0000313" key="3">
    <source>
        <dbReference type="EMBL" id="JAG83422.1"/>
    </source>
</evidence>
<dbReference type="EMBL" id="GBYB01013655">
    <property type="protein sequence ID" value="JAG83422.1"/>
    <property type="molecule type" value="Transcribed_RNA"/>
</dbReference>